<dbReference type="SMART" id="SM00450">
    <property type="entry name" value="RHOD"/>
    <property type="match status" value="1"/>
</dbReference>
<reference evidence="3 4" key="1">
    <citation type="submission" date="2019-01" db="EMBL/GenBank/DDBJ databases">
        <authorList>
            <person name="Ferrante I. M."/>
        </authorList>
    </citation>
    <scope>NUCLEOTIDE SEQUENCE [LARGE SCALE GENOMIC DNA]</scope>
    <source>
        <strain evidence="3 4">B856</strain>
    </source>
</reference>
<evidence type="ECO:0000256" key="1">
    <source>
        <dbReference type="SAM" id="MobiDB-lite"/>
    </source>
</evidence>
<feature type="compositionally biased region" description="Basic residues" evidence="1">
    <location>
        <begin position="598"/>
        <end position="610"/>
    </location>
</feature>
<dbReference type="AlphaFoldDB" id="A0A448Z609"/>
<dbReference type="PANTHER" id="PTHR43268:SF6">
    <property type="entry name" value="THIOSULFATE SULFURTRANSFERASE_RHODANESE-LIKE DOMAIN-CONTAINING PROTEIN 2"/>
    <property type="match status" value="1"/>
</dbReference>
<organism evidence="3 4">
    <name type="scientific">Pseudo-nitzschia multistriata</name>
    <dbReference type="NCBI Taxonomy" id="183589"/>
    <lineage>
        <taxon>Eukaryota</taxon>
        <taxon>Sar</taxon>
        <taxon>Stramenopiles</taxon>
        <taxon>Ochrophyta</taxon>
        <taxon>Bacillariophyta</taxon>
        <taxon>Bacillariophyceae</taxon>
        <taxon>Bacillariophycidae</taxon>
        <taxon>Bacillariales</taxon>
        <taxon>Bacillariaceae</taxon>
        <taxon>Pseudo-nitzschia</taxon>
    </lineage>
</organism>
<evidence type="ECO:0000313" key="3">
    <source>
        <dbReference type="EMBL" id="VEU37475.1"/>
    </source>
</evidence>
<accession>A0A448Z609</accession>
<feature type="region of interest" description="Disordered" evidence="1">
    <location>
        <begin position="13"/>
        <end position="35"/>
    </location>
</feature>
<dbReference type="InterPro" id="IPR020936">
    <property type="entry name" value="TrhO"/>
</dbReference>
<protein>
    <recommendedName>
        <fullName evidence="2">Rhodanese domain-containing protein</fullName>
    </recommendedName>
</protein>
<dbReference type="Gene3D" id="3.40.250.10">
    <property type="entry name" value="Rhodanese-like domain"/>
    <property type="match status" value="1"/>
</dbReference>
<gene>
    <name evidence="3" type="ORF">PSNMU_V1.4_AUG-EV-PASAV3_0042940</name>
</gene>
<dbReference type="InterPro" id="IPR001763">
    <property type="entry name" value="Rhodanese-like_dom"/>
</dbReference>
<dbReference type="PANTHER" id="PTHR43268">
    <property type="entry name" value="THIOSULFATE SULFURTRANSFERASE/RHODANESE-LIKE DOMAIN-CONTAINING PROTEIN 2"/>
    <property type="match status" value="1"/>
</dbReference>
<feature type="domain" description="Rhodanese" evidence="2">
    <location>
        <begin position="275"/>
        <end position="375"/>
    </location>
</feature>
<dbReference type="Pfam" id="PF00581">
    <property type="entry name" value="Rhodanese"/>
    <property type="match status" value="1"/>
</dbReference>
<dbReference type="OrthoDB" id="25002at2759"/>
<dbReference type="InterPro" id="IPR036873">
    <property type="entry name" value="Rhodanese-like_dom_sf"/>
</dbReference>
<dbReference type="EMBL" id="CAACVS010000126">
    <property type="protein sequence ID" value="VEU37475.1"/>
    <property type="molecule type" value="Genomic_DNA"/>
</dbReference>
<sequence>MPALCVSLSRDHLPPTLEHRSNPMTSPKPPSAFSSLTMAKPAGPNPITPTVFFFALIVVVSMDIDSQEERSETYTQNKWRQFSNMEQQQAIVLFYMYFSSSSSSSSSPGHATAIRRWWEDPKGNIRRLYQWHETNLSTISSSTENQLAANKRRLALVGRILIAPEGINGTVSGNRAFVEAYVERLREYDSVFGATETGGSNTDGADLRIFRDVDYKMSYDSSPEPLFPDLKISIVKEIVSTSGLVDVHDVPLETGKHLTPEEFHQVLEDSKNQEQSKEIALIDVRNTFEHDIGYFVDPRTKSKAIDPETTTFSSFDKFCERNAEELRNKKVMMYCTGGIRCEKASVLLKRRGVEDVNQLSGGIHRYLEKYGNTGHFKGLNFTFDKRVAMKPNFATEFCNDTGKDLESDDHKAPSCDDTKDDSYDIVGRCVECDDPFDELCGSRVCTVCRDLVLVCEKCRSRSSLREYHCKRHSEWKNCYFSFLEIFDLNELEAQLNALRALRDEDSMAKSVRRTLTRQINKVESRIRAVNDGSQSVDKNAPRRCRSCQEVLGQACDGKCWGFWRKVEVLPTLTTNENKTQGVGICDDSKNTSNDSTKRAKIAAKRGRRAKQKLEAEMEFLPRPPAGSTLASE</sequence>
<name>A0A448Z609_9STRA</name>
<dbReference type="PROSITE" id="PS50206">
    <property type="entry name" value="RHODANESE_3"/>
    <property type="match status" value="1"/>
</dbReference>
<evidence type="ECO:0000313" key="4">
    <source>
        <dbReference type="Proteomes" id="UP000291116"/>
    </source>
</evidence>
<dbReference type="InterPro" id="IPR040503">
    <property type="entry name" value="TRHO_N"/>
</dbReference>
<dbReference type="SUPFAM" id="SSF52821">
    <property type="entry name" value="Rhodanese/Cell cycle control phosphatase"/>
    <property type="match status" value="1"/>
</dbReference>
<dbReference type="Pfam" id="PF17773">
    <property type="entry name" value="UPF0176_N"/>
    <property type="match status" value="1"/>
</dbReference>
<feature type="region of interest" description="Disordered" evidence="1">
    <location>
        <begin position="586"/>
        <end position="632"/>
    </location>
</feature>
<dbReference type="Proteomes" id="UP000291116">
    <property type="component" value="Unassembled WGS sequence"/>
</dbReference>
<dbReference type="Gene3D" id="3.30.70.100">
    <property type="match status" value="1"/>
</dbReference>
<proteinExistence type="predicted"/>
<keyword evidence="4" id="KW-1185">Reference proteome</keyword>
<evidence type="ECO:0000259" key="2">
    <source>
        <dbReference type="PROSITE" id="PS50206"/>
    </source>
</evidence>